<dbReference type="EMBL" id="MEUA01000037">
    <property type="protein sequence ID" value="OGC14426.1"/>
    <property type="molecule type" value="Genomic_DNA"/>
</dbReference>
<dbReference type="Proteomes" id="UP000177905">
    <property type="component" value="Unassembled WGS sequence"/>
</dbReference>
<protein>
    <submittedName>
        <fullName evidence="1">Uncharacterized protein</fullName>
    </submittedName>
</protein>
<evidence type="ECO:0000313" key="2">
    <source>
        <dbReference type="Proteomes" id="UP000177905"/>
    </source>
</evidence>
<comment type="caution">
    <text evidence="1">The sequence shown here is derived from an EMBL/GenBank/DDBJ whole genome shotgun (WGS) entry which is preliminary data.</text>
</comment>
<name>A0A1F4S1V5_UNCSA</name>
<dbReference type="SUPFAM" id="SSF52540">
    <property type="entry name" value="P-loop containing nucleoside triphosphate hydrolases"/>
    <property type="match status" value="1"/>
</dbReference>
<dbReference type="Gene3D" id="3.40.50.300">
    <property type="entry name" value="P-loop containing nucleotide triphosphate hydrolases"/>
    <property type="match status" value="1"/>
</dbReference>
<evidence type="ECO:0000313" key="1">
    <source>
        <dbReference type="EMBL" id="OGC14426.1"/>
    </source>
</evidence>
<sequence length="1217" mass="136347">MSNLNRIDASSVGFLKGFRGSRSSSSPLSHAVVYVKPDGMVLPGVPMKFIMETAERLRNEGFVVDVSSPLLVAPHLKSGLPEAFYKDAWGEAIRGGKLSEARRDEVVQWLCCAHPSRLLPRAPLFGSVLRGIPTSEAKRGFHEALKDIVGDTRPIEAVISGKMTAADSLNSRRYDFIMNNGASFYKWGEMEPWGNIGHRSASQDDALYGVKEIAKFFARLNLIGFLDKDITALCFANHDTLVGSSNSNVISRVSILDVINVLAERNGSVLNVDHLGYAFRGITSGFPVGYAPDDWTVNHGILLMRDCINEAERLKQWNNELVSKSGLSSDKLAPYYEERYSDVSFKPGEKFQLFTVTGTSGVGKSTFVEGAVKSSLKAKVIPIYTDREVAGHTFDYEKEQFSSEIAMSKDEFTGRENDGSFLVVEGEFGVRYAVAKADVLKAVITGGPHMIVCGPFIARMLKVLVNKMLEKEKMTGNIEKPVVTLYLQANEKAIRERLATREKETGRSAKDRVDHAIAVHKKLEEGKDGYDKIISTVDKSKNEVIASAITFMERVVVESGHEIKIPIPSLAIDTDLVRVSLVRGLMAEIYEGIMDPKVDGANFNSMAQFFAEQYAKDKNSSVVGKLQQYLKEFCRLRTGRYPMTQWGQDVSLHDMGTPWHILLTALLMVEIGFSRPDSYSVLGDGLSSLAPFDSESKKGTMLRWWRGLAAMFPLEYRVLLALTHDLGKAGAGDIEILLHDRAGYEGVRRTDFLEGAGLRAWGELRVAENDVTSIMKKAKDLFDKSKRDDGIVVFKKYDDDKVKNKKKLYDGIDKNKELTDTERVALKKLVDQADYDNSVETVKKILELTIKYHHIFGNLYVGHDSPIAFAEMLEDKDVTDLLLLEDTVTVNKAKYAELLNSTLLFTLADTGAHGLLSFLRLEYYRNIRNKMLEIYDSCRGNRDAMIAAIENYSKNHTRERLYAIMSVEDRVEGEAYMDYRPGLDFYSESLAVSLQRAEDDSVSEKHFSFSAEAFLGYLDRVRLRGDFYPSDLARDRRNSDSKAVRNGEVWMHPRLPQFLSVFTSFLSFIESYQDVLQEDEPRLENRGEYEIAKKLLMDVVIVDKNGNYIFSREQNRLLPPIVNSLLRDWNGGFTPPDEDGIIYLTKTQGGASDVKIAEISLIGSAGRLEDKIVTSSTAQKLEDIRPAITLTVKLNNVDIDEKRKKGRGDDGDGEMSY</sequence>
<proteinExistence type="predicted"/>
<organism evidence="1 2">
    <name type="scientific">candidate division WOR-1 bacterium RIFOXYB2_FULL_36_35</name>
    <dbReference type="NCBI Taxonomy" id="1802578"/>
    <lineage>
        <taxon>Bacteria</taxon>
        <taxon>Bacillati</taxon>
        <taxon>Saganbacteria</taxon>
    </lineage>
</organism>
<reference evidence="1 2" key="1">
    <citation type="journal article" date="2016" name="Nat. Commun.">
        <title>Thousands of microbial genomes shed light on interconnected biogeochemical processes in an aquifer system.</title>
        <authorList>
            <person name="Anantharaman K."/>
            <person name="Brown C.T."/>
            <person name="Hug L.A."/>
            <person name="Sharon I."/>
            <person name="Castelle C.J."/>
            <person name="Probst A.J."/>
            <person name="Thomas B.C."/>
            <person name="Singh A."/>
            <person name="Wilkins M.J."/>
            <person name="Karaoz U."/>
            <person name="Brodie E.L."/>
            <person name="Williams K.H."/>
            <person name="Hubbard S.S."/>
            <person name="Banfield J.F."/>
        </authorList>
    </citation>
    <scope>NUCLEOTIDE SEQUENCE [LARGE SCALE GENOMIC DNA]</scope>
</reference>
<dbReference type="InterPro" id="IPR027417">
    <property type="entry name" value="P-loop_NTPase"/>
</dbReference>
<dbReference type="AlphaFoldDB" id="A0A1F4S1V5"/>
<gene>
    <name evidence="1" type="ORF">A2290_08375</name>
</gene>
<accession>A0A1F4S1V5</accession>